<keyword evidence="5 7" id="KW-0687">Ribonucleoprotein</keyword>
<organism evidence="11 12">
    <name type="scientific">Candidatus Magasanikbacteria bacterium RIFCSPHIGHO2_01_FULL_50_8</name>
    <dbReference type="NCBI Taxonomy" id="1798674"/>
    <lineage>
        <taxon>Bacteria</taxon>
        <taxon>Candidatus Magasanikiibacteriota</taxon>
    </lineage>
</organism>
<dbReference type="GO" id="GO:0019843">
    <property type="term" value="F:rRNA binding"/>
    <property type="evidence" value="ECO:0007669"/>
    <property type="project" value="UniProtKB-UniRule"/>
</dbReference>
<comment type="function">
    <text evidence="7 9">One of the primary rRNA binding proteins, it binds directly near the 3'-end of the 23S rRNA, where it nucleates assembly of the 50S subunit.</text>
</comment>
<evidence type="ECO:0000313" key="11">
    <source>
        <dbReference type="EMBL" id="OGH61867.1"/>
    </source>
</evidence>
<evidence type="ECO:0000256" key="4">
    <source>
        <dbReference type="ARBA" id="ARBA00022980"/>
    </source>
</evidence>
<evidence type="ECO:0000256" key="1">
    <source>
        <dbReference type="ARBA" id="ARBA00006540"/>
    </source>
</evidence>
<dbReference type="SUPFAM" id="SSF50447">
    <property type="entry name" value="Translation proteins"/>
    <property type="match status" value="1"/>
</dbReference>
<evidence type="ECO:0000256" key="10">
    <source>
        <dbReference type="SAM" id="MobiDB-lite"/>
    </source>
</evidence>
<feature type="region of interest" description="Disordered" evidence="10">
    <location>
        <begin position="211"/>
        <end position="235"/>
    </location>
</feature>
<dbReference type="PANTHER" id="PTHR11229:SF16">
    <property type="entry name" value="LARGE RIBOSOMAL SUBUNIT PROTEIN UL3C"/>
    <property type="match status" value="1"/>
</dbReference>
<protein>
    <recommendedName>
        <fullName evidence="6 7">Large ribosomal subunit protein uL3</fullName>
    </recommendedName>
</protein>
<dbReference type="GO" id="GO:0022625">
    <property type="term" value="C:cytosolic large ribosomal subunit"/>
    <property type="evidence" value="ECO:0007669"/>
    <property type="project" value="TreeGrafter"/>
</dbReference>
<dbReference type="Pfam" id="PF00297">
    <property type="entry name" value="Ribosomal_L3"/>
    <property type="match status" value="1"/>
</dbReference>
<evidence type="ECO:0000256" key="7">
    <source>
        <dbReference type="HAMAP-Rule" id="MF_01325"/>
    </source>
</evidence>
<dbReference type="InterPro" id="IPR009000">
    <property type="entry name" value="Transl_B-barrel_sf"/>
</dbReference>
<dbReference type="GO" id="GO:0003735">
    <property type="term" value="F:structural constituent of ribosome"/>
    <property type="evidence" value="ECO:0007669"/>
    <property type="project" value="UniProtKB-UniRule"/>
</dbReference>
<dbReference type="Gene3D" id="2.40.30.10">
    <property type="entry name" value="Translation factors"/>
    <property type="match status" value="2"/>
</dbReference>
<dbReference type="HAMAP" id="MF_01325_B">
    <property type="entry name" value="Ribosomal_uL3_B"/>
    <property type="match status" value="1"/>
</dbReference>
<keyword evidence="4 7" id="KW-0689">Ribosomal protein</keyword>
<comment type="similarity">
    <text evidence="1 7 8">Belongs to the universal ribosomal protein uL3 family.</text>
</comment>
<dbReference type="InterPro" id="IPR019926">
    <property type="entry name" value="Ribosomal_uL3_CS"/>
</dbReference>
<comment type="subunit">
    <text evidence="7 9">Part of the 50S ribosomal subunit. Forms a cluster with proteins L14 and L19.</text>
</comment>
<evidence type="ECO:0000256" key="2">
    <source>
        <dbReference type="ARBA" id="ARBA00022730"/>
    </source>
</evidence>
<name>A0A1F6LR48_9BACT</name>
<reference evidence="11 12" key="1">
    <citation type="journal article" date="2016" name="Nat. Commun.">
        <title>Thousands of microbial genomes shed light on interconnected biogeochemical processes in an aquifer system.</title>
        <authorList>
            <person name="Anantharaman K."/>
            <person name="Brown C.T."/>
            <person name="Hug L.A."/>
            <person name="Sharon I."/>
            <person name="Castelle C.J."/>
            <person name="Probst A.J."/>
            <person name="Thomas B.C."/>
            <person name="Singh A."/>
            <person name="Wilkins M.J."/>
            <person name="Karaoz U."/>
            <person name="Brodie E.L."/>
            <person name="Williams K.H."/>
            <person name="Hubbard S.S."/>
            <person name="Banfield J.F."/>
        </authorList>
    </citation>
    <scope>NUCLEOTIDE SEQUENCE [LARGE SCALE GENOMIC DNA]</scope>
</reference>
<comment type="caution">
    <text evidence="11">The sequence shown here is derived from an EMBL/GenBank/DDBJ whole genome shotgun (WGS) entry which is preliminary data.</text>
</comment>
<accession>A0A1F6LR48</accession>
<evidence type="ECO:0000313" key="12">
    <source>
        <dbReference type="Proteomes" id="UP000176329"/>
    </source>
</evidence>
<dbReference type="AlphaFoldDB" id="A0A1F6LR48"/>
<dbReference type="FunFam" id="2.40.30.10:FF:000004">
    <property type="entry name" value="50S ribosomal protein L3"/>
    <property type="match status" value="1"/>
</dbReference>
<keyword evidence="2 7" id="KW-0699">rRNA-binding</keyword>
<evidence type="ECO:0000256" key="5">
    <source>
        <dbReference type="ARBA" id="ARBA00023274"/>
    </source>
</evidence>
<dbReference type="PANTHER" id="PTHR11229">
    <property type="entry name" value="50S RIBOSOMAL PROTEIN L3"/>
    <property type="match status" value="1"/>
</dbReference>
<dbReference type="GO" id="GO:0006412">
    <property type="term" value="P:translation"/>
    <property type="evidence" value="ECO:0007669"/>
    <property type="project" value="UniProtKB-UniRule"/>
</dbReference>
<sequence length="235" mass="25132">MKFILGRKLDMTQVFRADGQVVPVTRIHAGPITVTHIKKQGDAQVAVQVGFENTRSLNKAETGHLKGLPLFRVLKEFQTTQAVNRGDVIAADTFAPGDMVDAIGTSKGRGFAGVVKRHHFRGAPKTHGHKHDLRAPGSIGAGGVQRVFKGMRMAGHMGDERVTVKNLEIVAVDADKNEILVKGAVPGARNSLIVLTTAAGELVVKSVPVVEETPASSSEPEPVEKIEEQVEEVTA</sequence>
<evidence type="ECO:0000256" key="3">
    <source>
        <dbReference type="ARBA" id="ARBA00022884"/>
    </source>
</evidence>
<keyword evidence="3 7" id="KW-0694">RNA-binding</keyword>
<proteinExistence type="inferred from homology"/>
<evidence type="ECO:0000256" key="8">
    <source>
        <dbReference type="RuleBase" id="RU003905"/>
    </source>
</evidence>
<dbReference type="Proteomes" id="UP000176329">
    <property type="component" value="Unassembled WGS sequence"/>
</dbReference>
<dbReference type="NCBIfam" id="TIGR03625">
    <property type="entry name" value="L3_bact"/>
    <property type="match status" value="1"/>
</dbReference>
<dbReference type="EMBL" id="MFPV01000033">
    <property type="protein sequence ID" value="OGH61867.1"/>
    <property type="molecule type" value="Genomic_DNA"/>
</dbReference>
<dbReference type="InterPro" id="IPR019927">
    <property type="entry name" value="Ribosomal_uL3_bac/org-type"/>
</dbReference>
<evidence type="ECO:0000256" key="6">
    <source>
        <dbReference type="ARBA" id="ARBA00035243"/>
    </source>
</evidence>
<feature type="compositionally biased region" description="Low complexity" evidence="10">
    <location>
        <begin position="211"/>
        <end position="220"/>
    </location>
</feature>
<dbReference type="InterPro" id="IPR000597">
    <property type="entry name" value="Ribosomal_uL3"/>
</dbReference>
<gene>
    <name evidence="7" type="primary">rplC</name>
    <name evidence="11" type="ORF">A2848_01280</name>
</gene>
<dbReference type="PROSITE" id="PS00474">
    <property type="entry name" value="RIBOSOMAL_L3"/>
    <property type="match status" value="1"/>
</dbReference>
<evidence type="ECO:0000256" key="9">
    <source>
        <dbReference type="RuleBase" id="RU003906"/>
    </source>
</evidence>